<reference evidence="2" key="1">
    <citation type="journal article" date="2019" name="Int. J. Syst. Evol. Microbiol.">
        <title>The Global Catalogue of Microorganisms (GCM) 10K type strain sequencing project: providing services to taxonomists for standard genome sequencing and annotation.</title>
        <authorList>
            <consortium name="The Broad Institute Genomics Platform"/>
            <consortium name="The Broad Institute Genome Sequencing Center for Infectious Disease"/>
            <person name="Wu L."/>
            <person name="Ma J."/>
        </authorList>
    </citation>
    <scope>NUCLEOTIDE SEQUENCE [LARGE SCALE GENOMIC DNA]</scope>
    <source>
        <strain evidence="2">DFY28</strain>
    </source>
</reference>
<sequence>MTAKEGLRADLAKAAHEEIERACTLGWRQLSAHTPWGDTFEGFTPAGREVCFERSYLWDDDPGGDIRVEVNVYQPRAFEEGVRLTRKIAKETSAS</sequence>
<dbReference type="RefSeq" id="WP_377283874.1">
    <property type="nucleotide sequence ID" value="NZ_JBHRSI010000009.1"/>
</dbReference>
<organism evidence="1 2">
    <name type="scientific">Phenylobacterium terrae</name>
    <dbReference type="NCBI Taxonomy" id="2665495"/>
    <lineage>
        <taxon>Bacteria</taxon>
        <taxon>Pseudomonadati</taxon>
        <taxon>Pseudomonadota</taxon>
        <taxon>Alphaproteobacteria</taxon>
        <taxon>Caulobacterales</taxon>
        <taxon>Caulobacteraceae</taxon>
        <taxon>Phenylobacterium</taxon>
    </lineage>
</organism>
<name>A0ABW4N2A1_9CAUL</name>
<dbReference type="EMBL" id="JBHUEY010000001">
    <property type="protein sequence ID" value="MFD1784173.1"/>
    <property type="molecule type" value="Genomic_DNA"/>
</dbReference>
<protein>
    <submittedName>
        <fullName evidence="1">Uncharacterized protein</fullName>
    </submittedName>
</protein>
<gene>
    <name evidence="1" type="ORF">ACFSC0_12260</name>
</gene>
<evidence type="ECO:0000313" key="2">
    <source>
        <dbReference type="Proteomes" id="UP001597237"/>
    </source>
</evidence>
<accession>A0ABW4N2A1</accession>
<dbReference type="Proteomes" id="UP001597237">
    <property type="component" value="Unassembled WGS sequence"/>
</dbReference>
<comment type="caution">
    <text evidence="1">The sequence shown here is derived from an EMBL/GenBank/DDBJ whole genome shotgun (WGS) entry which is preliminary data.</text>
</comment>
<keyword evidence="2" id="KW-1185">Reference proteome</keyword>
<evidence type="ECO:0000313" key="1">
    <source>
        <dbReference type="EMBL" id="MFD1784173.1"/>
    </source>
</evidence>
<proteinExistence type="predicted"/>